<dbReference type="AlphaFoldDB" id="A0A8A4KEI4"/>
<reference evidence="1" key="1">
    <citation type="submission" date="2020-07" db="EMBL/GenBank/DDBJ databases">
        <title>Genome Sequences for Panteoa spp. that cause Center Rot in Onions.</title>
        <authorList>
            <person name="Asselin J.A."/>
            <person name="Helmann T."/>
            <person name="Beer S."/>
            <person name="Stodghill P."/>
        </authorList>
    </citation>
    <scope>NUCLEOTIDE SEQUENCE</scope>
    <source>
        <strain evidence="1">OC5a</strain>
        <plasmid evidence="1">pOC5aB</plasmid>
    </source>
</reference>
<dbReference type="Proteomes" id="UP000663901">
    <property type="component" value="Plasmid pOC5aB"/>
</dbReference>
<accession>A0A8A4KEI4</accession>
<keyword evidence="1" id="KW-0614">Plasmid</keyword>
<dbReference type="RefSeq" id="WP_019106870.1">
    <property type="nucleotide sequence ID" value="NZ_CAEJ01000201.1"/>
</dbReference>
<sequence length="48" mass="5350">MQFDPQIVSHAQAFVNALRKGKRARVPAMQVRQWPFFIALVNAGLGLA</sequence>
<name>A0A8A4KEI4_PANAN</name>
<proteinExistence type="predicted"/>
<protein>
    <submittedName>
        <fullName evidence="1">Succinate dehydrogenase flavoprotein subunit</fullName>
    </submittedName>
</protein>
<evidence type="ECO:0000313" key="2">
    <source>
        <dbReference type="Proteomes" id="UP000663901"/>
    </source>
</evidence>
<gene>
    <name evidence="1" type="ORF">H0Z12_22250</name>
</gene>
<dbReference type="EMBL" id="CP059085">
    <property type="protein sequence ID" value="QTC48507.1"/>
    <property type="molecule type" value="Genomic_DNA"/>
</dbReference>
<geneLocation type="plasmid" evidence="1 2">
    <name>pOC5aB</name>
</geneLocation>
<organism evidence="1 2">
    <name type="scientific">Pantoea ananas</name>
    <name type="common">Erwinia uredovora</name>
    <dbReference type="NCBI Taxonomy" id="553"/>
    <lineage>
        <taxon>Bacteria</taxon>
        <taxon>Pseudomonadati</taxon>
        <taxon>Pseudomonadota</taxon>
        <taxon>Gammaproteobacteria</taxon>
        <taxon>Enterobacterales</taxon>
        <taxon>Erwiniaceae</taxon>
        <taxon>Pantoea</taxon>
    </lineage>
</organism>
<evidence type="ECO:0000313" key="1">
    <source>
        <dbReference type="EMBL" id="QTC48507.1"/>
    </source>
</evidence>